<evidence type="ECO:0000313" key="3">
    <source>
        <dbReference type="EMBL" id="PIY33351.1"/>
    </source>
</evidence>
<dbReference type="AlphaFoldDB" id="A0A2M7PSH1"/>
<gene>
    <name evidence="3" type="ORF">COZ07_02510</name>
    <name evidence="2" type="ORF">COZ58_04640</name>
</gene>
<accession>A0A2M7PSH1</accession>
<evidence type="ECO:0000256" key="1">
    <source>
        <dbReference type="ARBA" id="ARBA00005806"/>
    </source>
</evidence>
<dbReference type="PANTHER" id="PTHR30548:SF1">
    <property type="entry name" value="DEHYDRATASE SUBUNIT MJ0007-RELATED"/>
    <property type="match status" value="1"/>
</dbReference>
<reference evidence="4 5" key="1">
    <citation type="submission" date="2017-09" db="EMBL/GenBank/DDBJ databases">
        <title>Depth-based differentiation of microbial function through sediment-hosted aquifers and enrichment of novel symbionts in the deep terrestrial subsurface.</title>
        <authorList>
            <person name="Probst A.J."/>
            <person name="Ladd B."/>
            <person name="Jarett J.K."/>
            <person name="Geller-Mcgrath D.E."/>
            <person name="Sieber C.M."/>
            <person name="Emerson J.B."/>
            <person name="Anantharaman K."/>
            <person name="Thomas B.C."/>
            <person name="Malmstrom R."/>
            <person name="Stieglmeier M."/>
            <person name="Klingl A."/>
            <person name="Woyke T."/>
            <person name="Ryan C.M."/>
            <person name="Banfield J.F."/>
        </authorList>
    </citation>
    <scope>NUCLEOTIDE SEQUENCE [LARGE SCALE GENOMIC DNA]</scope>
    <source>
        <strain evidence="3">CG_4_10_14_3_um_filter_34_13</strain>
    </source>
</reference>
<dbReference type="Proteomes" id="UP000230646">
    <property type="component" value="Unassembled WGS sequence"/>
</dbReference>
<evidence type="ECO:0000313" key="5">
    <source>
        <dbReference type="Proteomes" id="UP000231493"/>
    </source>
</evidence>
<dbReference type="RefSeq" id="WP_406607026.1">
    <property type="nucleotide sequence ID" value="NZ_PFKO01000089.1"/>
</dbReference>
<evidence type="ECO:0000313" key="4">
    <source>
        <dbReference type="Proteomes" id="UP000230646"/>
    </source>
</evidence>
<reference evidence="2" key="2">
    <citation type="submission" date="2017-09" db="EMBL/GenBank/DDBJ databases">
        <title>Depth-based differentiation of microbial function through sediment-hosted aquifers and enrichment of novel symbionts in the deep terrestrial subsurface.</title>
        <authorList>
            <person name="Probst A.J."/>
            <person name="Ladd B."/>
            <person name="Jarett J.K."/>
            <person name="Geller-Mcgrath D.E."/>
            <person name="Sieber C.M.K."/>
            <person name="Emerson J.B."/>
            <person name="Anantharaman K."/>
            <person name="Thomas B.C."/>
            <person name="Malmstrom R."/>
            <person name="Stieglmeier M."/>
            <person name="Klingl A."/>
            <person name="Woyke T."/>
            <person name="Ryan C.M."/>
            <person name="Banfield J.F."/>
        </authorList>
    </citation>
    <scope>NUCLEOTIDE SEQUENCE</scope>
    <source>
        <strain evidence="2">CG_4_8_14_3_um_filter_34_18</strain>
    </source>
</reference>
<dbReference type="Gene3D" id="3.40.50.11890">
    <property type="match status" value="1"/>
</dbReference>
<dbReference type="Pfam" id="PF06050">
    <property type="entry name" value="HGD-D"/>
    <property type="match status" value="1"/>
</dbReference>
<dbReference type="EMBL" id="PFIP01000090">
    <property type="protein sequence ID" value="PIX34259.1"/>
    <property type="molecule type" value="Genomic_DNA"/>
</dbReference>
<evidence type="ECO:0000313" key="2">
    <source>
        <dbReference type="EMBL" id="PIX34259.1"/>
    </source>
</evidence>
<dbReference type="PANTHER" id="PTHR30548">
    <property type="entry name" value="2-HYDROXYGLUTARYL-COA DEHYDRATASE, D-COMPONENT-RELATED"/>
    <property type="match status" value="1"/>
</dbReference>
<dbReference type="InterPro" id="IPR047678">
    <property type="entry name" value="YjiM-like"/>
</dbReference>
<dbReference type="Proteomes" id="UP000231493">
    <property type="component" value="Unassembled WGS sequence"/>
</dbReference>
<dbReference type="Gene3D" id="1.20.1270.370">
    <property type="match status" value="1"/>
</dbReference>
<dbReference type="Gene3D" id="3.40.50.11900">
    <property type="match status" value="1"/>
</dbReference>
<accession>A0A2M7K7Y3</accession>
<sequence>MANDNVQMWADLNINLKSHDILLNALGPIFQEVYLSQKNRPAGMGFYDFVVGDIHGIRIKELREHAKNGGKIVATYCVFVPEELVWAADGIPVGLCAGTQFSVPMAEAVLPRNTCALIKSSFGFKLGRVCPYVQSSHLIVGETTCDGKKKMFEILNQYQPVYVMEVPNKKTERSRQLWQGEVLAFKDVVEKLTGNKITAEKLGQAIDMVNQRSLALQRLYNLRRVRPVPVSGKDALLATQVSFYDDVKRDTQMLNALCDELDKRVAVGQGVAPASAPRILISGSPMAIPNWKLHHILESAGAVVICEESCTGTRFFSDLVKPTPGNLDEQIKAIADRYMNIHCACFTPNDERLDDVVKLAKEYQADGVVHYNLQFCHTYANEAIKIEQRLEKEGIPLLRIETDYSDEDAGQLKTRIEAFLEMLKL</sequence>
<comment type="similarity">
    <text evidence="1">Belongs to the FldB/FldC dehydratase alpha/beta subunit family.</text>
</comment>
<name>A0A2M7PSH1_9BACT</name>
<proteinExistence type="inferred from homology"/>
<protein>
    <submittedName>
        <fullName evidence="3">3-hydroxyacyl-ACP dehydratase</fullName>
    </submittedName>
</protein>
<dbReference type="EMBL" id="PFKO01000089">
    <property type="protein sequence ID" value="PIY33351.1"/>
    <property type="molecule type" value="Genomic_DNA"/>
</dbReference>
<dbReference type="InterPro" id="IPR010327">
    <property type="entry name" value="FldB/FldC_alpha/beta"/>
</dbReference>
<organism evidence="3 4">
    <name type="scientific">Candidatus Infernicultor aquiphilus</name>
    <dbReference type="NCBI Taxonomy" id="1805029"/>
    <lineage>
        <taxon>Bacteria</taxon>
        <taxon>Pseudomonadati</taxon>
        <taxon>Atribacterota</taxon>
        <taxon>Candidatus Phoenicimicrobiia</taxon>
        <taxon>Candidatus Pheonicimicrobiales</taxon>
        <taxon>Candidatus Phoenicimicrobiaceae</taxon>
        <taxon>Candidatus Infernicultor</taxon>
    </lineage>
</organism>
<dbReference type="NCBIfam" id="NF040772">
    <property type="entry name" value="double_cubane"/>
    <property type="match status" value="1"/>
</dbReference>
<comment type="caution">
    <text evidence="3">The sequence shown here is derived from an EMBL/GenBank/DDBJ whole genome shotgun (WGS) entry which is preliminary data.</text>
</comment>